<dbReference type="GO" id="GO:0071470">
    <property type="term" value="P:cellular response to osmotic stress"/>
    <property type="evidence" value="ECO:0007669"/>
    <property type="project" value="Ensembl"/>
</dbReference>
<reference evidence="3" key="2">
    <citation type="submission" date="2025-08" db="UniProtKB">
        <authorList>
            <consortium name="Ensembl"/>
        </authorList>
    </citation>
    <scope>IDENTIFICATION</scope>
</reference>
<dbReference type="Bgee" id="ENSLACG00000005936">
    <property type="expression patterns" value="Expressed in pelvic fin and 6 other cell types or tissues"/>
</dbReference>
<dbReference type="GeneTree" id="ENSGT00530000064242"/>
<dbReference type="GO" id="GO:0005634">
    <property type="term" value="C:nucleus"/>
    <property type="evidence" value="ECO:0007669"/>
    <property type="project" value="TreeGrafter"/>
</dbReference>
<dbReference type="GO" id="GO:0006357">
    <property type="term" value="P:regulation of transcription by RNA polymerase II"/>
    <property type="evidence" value="ECO:0007669"/>
    <property type="project" value="TreeGrafter"/>
</dbReference>
<dbReference type="GO" id="GO:0045786">
    <property type="term" value="P:negative regulation of cell cycle"/>
    <property type="evidence" value="ECO:0007669"/>
    <property type="project" value="TreeGrafter"/>
</dbReference>
<gene>
    <name evidence="3" type="primary">NUPR1B</name>
</gene>
<dbReference type="HOGENOM" id="CLU_180450_0_0_1"/>
<reference evidence="4" key="1">
    <citation type="submission" date="2011-08" db="EMBL/GenBank/DDBJ databases">
        <title>The draft genome of Latimeria chalumnae.</title>
        <authorList>
            <person name="Di Palma F."/>
            <person name="Alfoldi J."/>
            <person name="Johnson J."/>
            <person name="Berlin A."/>
            <person name="Gnerre S."/>
            <person name="Jaffe D."/>
            <person name="MacCallum I."/>
            <person name="Young S."/>
            <person name="Walker B.J."/>
            <person name="Lander E."/>
            <person name="Lindblad-Toh K."/>
        </authorList>
    </citation>
    <scope>NUCLEOTIDE SEQUENCE [LARGE SCALE GENOMIC DNA]</scope>
    <source>
        <strain evidence="4">Wild caught</strain>
    </source>
</reference>
<organism evidence="3 4">
    <name type="scientific">Latimeria chalumnae</name>
    <name type="common">Coelacanth</name>
    <dbReference type="NCBI Taxonomy" id="7897"/>
    <lineage>
        <taxon>Eukaryota</taxon>
        <taxon>Metazoa</taxon>
        <taxon>Chordata</taxon>
        <taxon>Craniata</taxon>
        <taxon>Vertebrata</taxon>
        <taxon>Euteleostomi</taxon>
        <taxon>Coelacanthiformes</taxon>
        <taxon>Coelacanthidae</taxon>
        <taxon>Latimeria</taxon>
    </lineage>
</organism>
<dbReference type="GO" id="GO:0071502">
    <property type="term" value="P:cellular response to temperature stimulus"/>
    <property type="evidence" value="ECO:0007669"/>
    <property type="project" value="Ensembl"/>
</dbReference>
<accession>H3AAM2</accession>
<dbReference type="InParanoid" id="H3AAM2"/>
<dbReference type="eggNOG" id="KOG4319">
    <property type="taxonomic scope" value="Eukaryota"/>
</dbReference>
<dbReference type="Pfam" id="PF10195">
    <property type="entry name" value="Phospho_p8"/>
    <property type="match status" value="1"/>
</dbReference>
<evidence type="ECO:0000313" key="3">
    <source>
        <dbReference type="Ensembl" id="ENSLACP00000006693.1"/>
    </source>
</evidence>
<protein>
    <submittedName>
        <fullName evidence="3">Nuclear protein 1b</fullName>
    </submittedName>
</protein>
<evidence type="ECO:0000256" key="1">
    <source>
        <dbReference type="ARBA" id="ARBA00009380"/>
    </source>
</evidence>
<reference evidence="3" key="3">
    <citation type="submission" date="2025-09" db="UniProtKB">
        <authorList>
            <consortium name="Ensembl"/>
        </authorList>
    </citation>
    <scope>IDENTIFICATION</scope>
</reference>
<dbReference type="AlphaFoldDB" id="H3AAM2"/>
<evidence type="ECO:0000313" key="4">
    <source>
        <dbReference type="Proteomes" id="UP000008672"/>
    </source>
</evidence>
<dbReference type="Proteomes" id="UP000008672">
    <property type="component" value="Unassembled WGS sequence"/>
</dbReference>
<dbReference type="GO" id="GO:0071391">
    <property type="term" value="P:cellular response to estrogen stimulus"/>
    <property type="evidence" value="ECO:0007669"/>
    <property type="project" value="Ensembl"/>
</dbReference>
<feature type="region of interest" description="Disordered" evidence="2">
    <location>
        <begin position="35"/>
        <end position="93"/>
    </location>
</feature>
<keyword evidence="4" id="KW-1185">Reference proteome</keyword>
<dbReference type="GO" id="GO:0008285">
    <property type="term" value="P:negative regulation of cell population proliferation"/>
    <property type="evidence" value="ECO:0007669"/>
    <property type="project" value="TreeGrafter"/>
</dbReference>
<dbReference type="FunCoup" id="H3AAM2">
    <property type="interactions" value="209"/>
</dbReference>
<dbReference type="GO" id="GO:0009267">
    <property type="term" value="P:cellular response to starvation"/>
    <property type="evidence" value="ECO:0007669"/>
    <property type="project" value="Ensembl"/>
</dbReference>
<feature type="compositionally biased region" description="Basic and acidic residues" evidence="2">
    <location>
        <begin position="57"/>
        <end position="70"/>
    </location>
</feature>
<evidence type="ECO:0000256" key="2">
    <source>
        <dbReference type="SAM" id="MobiDB-lite"/>
    </source>
</evidence>
<proteinExistence type="inferred from homology"/>
<dbReference type="GO" id="GO:0071467">
    <property type="term" value="P:cellular response to pH"/>
    <property type="evidence" value="ECO:0007669"/>
    <property type="project" value="Ensembl"/>
</dbReference>
<sequence>MSSFKEANKLDPTAFEDQYFDEYEYYNLTDRYVGGASRKGRTKKEASENTNRFNPGGHERKIVDKLQNTEKKKRAAIRTQNTCLDGNDPPPPN</sequence>
<dbReference type="EMBL" id="AFYH01166824">
    <property type="status" value="NOT_ANNOTATED_CDS"/>
    <property type="molecule type" value="Genomic_DNA"/>
</dbReference>
<name>H3AAM2_LATCH</name>
<dbReference type="OMA" id="EAFFDEY"/>
<dbReference type="STRING" id="7897.ENSLACP00000006693"/>
<dbReference type="PANTHER" id="PTHR17149:SF6">
    <property type="entry name" value="NUCLEAR PROTEIN 1"/>
    <property type="match status" value="1"/>
</dbReference>
<dbReference type="InterPro" id="IPR018792">
    <property type="entry name" value="NUPR1-like"/>
</dbReference>
<dbReference type="Ensembl" id="ENSLACT00000006747.1">
    <property type="protein sequence ID" value="ENSLACP00000006693.1"/>
    <property type="gene ID" value="ENSLACG00000005936.1"/>
</dbReference>
<comment type="similarity">
    <text evidence="1">Belongs to the NUPR family.</text>
</comment>
<dbReference type="PANTHER" id="PTHR17149">
    <property type="entry name" value="NUCLEAR PROTEIN 1 AND 2"/>
    <property type="match status" value="1"/>
</dbReference>